<sequence>MNTRFILKNFTQIFKRFCSRSYPNQSAVTVTESEIQKRLIDPVGRKQTFQNLHEKGLTSKQVSKLKNANSNYVGSAVLMPFCFVQNELSILFIIRSSFQPSHAGQVGFPGGRLDAEDRSVEDAVLRETFEEIGIPSHEIEIWNKVVSEKKISNSPIGIVFGFVKDFNHEKLNICEREVHDVFTVPIKDLLDPSKHGYTKFRWGNQMPVFVNQHRNVWGLTAMFTNIFLRSLFPETHRLSTFRSLQNMEETHR</sequence>
<dbReference type="GeneID" id="136818274"/>
<dbReference type="InterPro" id="IPR015797">
    <property type="entry name" value="NUDIX_hydrolase-like_dom_sf"/>
</dbReference>
<dbReference type="PANTHER" id="PTHR12992:SF11">
    <property type="entry name" value="MITOCHONDRIAL COENZYME A DIPHOSPHATASE NUDT8"/>
    <property type="match status" value="1"/>
</dbReference>
<dbReference type="PANTHER" id="PTHR12992">
    <property type="entry name" value="NUDIX HYDROLASE"/>
    <property type="match status" value="1"/>
</dbReference>
<keyword evidence="6" id="KW-0464">Manganese</keyword>
<accession>A0A7M5U251</accession>
<dbReference type="Proteomes" id="UP000594262">
    <property type="component" value="Unplaced"/>
</dbReference>
<evidence type="ECO:0000256" key="2">
    <source>
        <dbReference type="ARBA" id="ARBA00001946"/>
    </source>
</evidence>
<evidence type="ECO:0000313" key="9">
    <source>
        <dbReference type="Proteomes" id="UP000594262"/>
    </source>
</evidence>
<evidence type="ECO:0000256" key="3">
    <source>
        <dbReference type="ARBA" id="ARBA00022723"/>
    </source>
</evidence>
<dbReference type="SUPFAM" id="SSF55811">
    <property type="entry name" value="Nudix"/>
    <property type="match status" value="1"/>
</dbReference>
<evidence type="ECO:0000256" key="4">
    <source>
        <dbReference type="ARBA" id="ARBA00022801"/>
    </source>
</evidence>
<dbReference type="GO" id="GO:0046872">
    <property type="term" value="F:metal ion binding"/>
    <property type="evidence" value="ECO:0007669"/>
    <property type="project" value="UniProtKB-KW"/>
</dbReference>
<dbReference type="Gene3D" id="3.90.79.10">
    <property type="entry name" value="Nucleoside Triphosphate Pyrophosphohydrolase"/>
    <property type="match status" value="1"/>
</dbReference>
<dbReference type="InterPro" id="IPR045121">
    <property type="entry name" value="CoAse"/>
</dbReference>
<dbReference type="EnsemblMetazoa" id="CLYHEMT005180.1">
    <property type="protein sequence ID" value="CLYHEMP005180.1"/>
    <property type="gene ID" value="CLYHEMG005180"/>
</dbReference>
<dbReference type="GO" id="GO:0010945">
    <property type="term" value="F:coenzyme A diphosphatase activity"/>
    <property type="evidence" value="ECO:0007669"/>
    <property type="project" value="InterPro"/>
</dbReference>
<organism evidence="8 9">
    <name type="scientific">Clytia hemisphaerica</name>
    <dbReference type="NCBI Taxonomy" id="252671"/>
    <lineage>
        <taxon>Eukaryota</taxon>
        <taxon>Metazoa</taxon>
        <taxon>Cnidaria</taxon>
        <taxon>Hydrozoa</taxon>
        <taxon>Hydroidolina</taxon>
        <taxon>Leptothecata</taxon>
        <taxon>Obeliida</taxon>
        <taxon>Clytiidae</taxon>
        <taxon>Clytia</taxon>
    </lineage>
</organism>
<comment type="cofactor">
    <cofactor evidence="2">
        <name>Mg(2+)</name>
        <dbReference type="ChEBI" id="CHEBI:18420"/>
    </cofactor>
</comment>
<evidence type="ECO:0000256" key="5">
    <source>
        <dbReference type="ARBA" id="ARBA00022842"/>
    </source>
</evidence>
<keyword evidence="4" id="KW-0378">Hydrolase</keyword>
<dbReference type="InterPro" id="IPR000086">
    <property type="entry name" value="NUDIX_hydrolase_dom"/>
</dbReference>
<feature type="domain" description="Nudix hydrolase" evidence="7">
    <location>
        <begin position="71"/>
        <end position="210"/>
    </location>
</feature>
<reference evidence="8" key="1">
    <citation type="submission" date="2021-01" db="UniProtKB">
        <authorList>
            <consortium name="EnsemblMetazoa"/>
        </authorList>
    </citation>
    <scope>IDENTIFICATION</scope>
</reference>
<evidence type="ECO:0000256" key="6">
    <source>
        <dbReference type="ARBA" id="ARBA00023211"/>
    </source>
</evidence>
<dbReference type="PROSITE" id="PS51462">
    <property type="entry name" value="NUDIX"/>
    <property type="match status" value="1"/>
</dbReference>
<name>A0A7M5U251_9CNID</name>
<dbReference type="CDD" id="cd03426">
    <property type="entry name" value="NUDIX_CoAse_Nudt7"/>
    <property type="match status" value="1"/>
</dbReference>
<comment type="cofactor">
    <cofactor evidence="1">
        <name>Mn(2+)</name>
        <dbReference type="ChEBI" id="CHEBI:29035"/>
    </cofactor>
</comment>
<keyword evidence="9" id="KW-1185">Reference proteome</keyword>
<protein>
    <recommendedName>
        <fullName evidence="7">Nudix hydrolase domain-containing protein</fullName>
    </recommendedName>
</protein>
<keyword evidence="3" id="KW-0479">Metal-binding</keyword>
<dbReference type="Pfam" id="PF00293">
    <property type="entry name" value="NUDIX"/>
    <property type="match status" value="1"/>
</dbReference>
<dbReference type="RefSeq" id="XP_066930756.1">
    <property type="nucleotide sequence ID" value="XM_067074655.1"/>
</dbReference>
<evidence type="ECO:0000259" key="7">
    <source>
        <dbReference type="PROSITE" id="PS51462"/>
    </source>
</evidence>
<evidence type="ECO:0000313" key="8">
    <source>
        <dbReference type="EnsemblMetazoa" id="CLYHEMP005180.1"/>
    </source>
</evidence>
<dbReference type="AlphaFoldDB" id="A0A7M5U251"/>
<proteinExistence type="predicted"/>
<keyword evidence="5" id="KW-0460">Magnesium</keyword>
<dbReference type="OrthoDB" id="10262892at2759"/>
<evidence type="ECO:0000256" key="1">
    <source>
        <dbReference type="ARBA" id="ARBA00001936"/>
    </source>
</evidence>